<keyword evidence="8" id="KW-1185">Reference proteome</keyword>
<name>A0AAD9JJQ6_9ANNE</name>
<evidence type="ECO:0000256" key="4">
    <source>
        <dbReference type="ARBA" id="ARBA00022989"/>
    </source>
</evidence>
<dbReference type="Pfam" id="PF04819">
    <property type="entry name" value="DUF716"/>
    <property type="match status" value="1"/>
</dbReference>
<evidence type="ECO:0000256" key="6">
    <source>
        <dbReference type="SAM" id="Phobius"/>
    </source>
</evidence>
<accession>A0AAD9JJQ6</accession>
<dbReference type="GO" id="GO:0016020">
    <property type="term" value="C:membrane"/>
    <property type="evidence" value="ECO:0007669"/>
    <property type="project" value="UniProtKB-SubCell"/>
</dbReference>
<feature type="transmembrane region" description="Helical" evidence="6">
    <location>
        <begin position="108"/>
        <end position="131"/>
    </location>
</feature>
<keyword evidence="4 6" id="KW-1133">Transmembrane helix</keyword>
<comment type="caution">
    <text evidence="7">The sequence shown here is derived from an EMBL/GenBank/DDBJ whole genome shotgun (WGS) entry which is preliminary data.</text>
</comment>
<comment type="similarity">
    <text evidence="2">Belongs to the TMEM45 family.</text>
</comment>
<feature type="transmembrane region" description="Helical" evidence="6">
    <location>
        <begin position="183"/>
        <end position="205"/>
    </location>
</feature>
<keyword evidence="3 6" id="KW-0812">Transmembrane</keyword>
<proteinExistence type="inferred from homology"/>
<dbReference type="EMBL" id="JAODUP010000280">
    <property type="protein sequence ID" value="KAK2153981.1"/>
    <property type="molecule type" value="Genomic_DNA"/>
</dbReference>
<evidence type="ECO:0000256" key="2">
    <source>
        <dbReference type="ARBA" id="ARBA00006948"/>
    </source>
</evidence>
<dbReference type="PANTHER" id="PTHR16007:SF15">
    <property type="entry name" value="TRANSMEMBRANE PROTEIN 45B"/>
    <property type="match status" value="1"/>
</dbReference>
<dbReference type="InterPro" id="IPR042127">
    <property type="entry name" value="TMEM45"/>
</dbReference>
<comment type="subcellular location">
    <subcellularLocation>
        <location evidence="1">Membrane</location>
        <topology evidence="1">Multi-pass membrane protein</topology>
    </subcellularLocation>
</comment>
<sequence>MGTFGGHVLPGSFFIIFSLWWTVNVFSRYYSSLLHGKKSYVSMTTYPCPCLCGRFREWEVEGLVKIVFTAIGFTLEIITAMPEALVLSFAAEGILFKYHLMDRDQLDILIHTLLVWVIFLTVLVLVIEMRFRDQVLVSLTRAYLVLVQGTWFWQIAFILYNPLPHSGNWDPDKRDHLLMSAMIFAWHMAVDFIVMLVIGVIIASYHRRNGASHHHSDEEGVTMNLIKQDHNGRAILKLADSDSDFEYEKTN</sequence>
<dbReference type="Proteomes" id="UP001208570">
    <property type="component" value="Unassembled WGS sequence"/>
</dbReference>
<evidence type="ECO:0000256" key="1">
    <source>
        <dbReference type="ARBA" id="ARBA00004141"/>
    </source>
</evidence>
<organism evidence="7 8">
    <name type="scientific">Paralvinella palmiformis</name>
    <dbReference type="NCBI Taxonomy" id="53620"/>
    <lineage>
        <taxon>Eukaryota</taxon>
        <taxon>Metazoa</taxon>
        <taxon>Spiralia</taxon>
        <taxon>Lophotrochozoa</taxon>
        <taxon>Annelida</taxon>
        <taxon>Polychaeta</taxon>
        <taxon>Sedentaria</taxon>
        <taxon>Canalipalpata</taxon>
        <taxon>Terebellida</taxon>
        <taxon>Terebelliformia</taxon>
        <taxon>Alvinellidae</taxon>
        <taxon>Paralvinella</taxon>
    </lineage>
</organism>
<evidence type="ECO:0000256" key="5">
    <source>
        <dbReference type="ARBA" id="ARBA00023136"/>
    </source>
</evidence>
<dbReference type="AlphaFoldDB" id="A0AAD9JJQ6"/>
<dbReference type="PANTHER" id="PTHR16007">
    <property type="entry name" value="EPIDIDYMAL MEMBRANE PROTEIN E9-RELATED"/>
    <property type="match status" value="1"/>
</dbReference>
<feature type="transmembrane region" description="Helical" evidence="6">
    <location>
        <begin position="63"/>
        <end position="88"/>
    </location>
</feature>
<evidence type="ECO:0000313" key="7">
    <source>
        <dbReference type="EMBL" id="KAK2153981.1"/>
    </source>
</evidence>
<reference evidence="7" key="1">
    <citation type="journal article" date="2023" name="Mol. Biol. Evol.">
        <title>Third-Generation Sequencing Reveals the Adaptive Role of the Epigenome in Three Deep-Sea Polychaetes.</title>
        <authorList>
            <person name="Perez M."/>
            <person name="Aroh O."/>
            <person name="Sun Y."/>
            <person name="Lan Y."/>
            <person name="Juniper S.K."/>
            <person name="Young C.R."/>
            <person name="Angers B."/>
            <person name="Qian P.Y."/>
        </authorList>
    </citation>
    <scope>NUCLEOTIDE SEQUENCE</scope>
    <source>
        <strain evidence="7">P08H-3</strain>
    </source>
</reference>
<gene>
    <name evidence="7" type="ORF">LSH36_280g03004</name>
</gene>
<protein>
    <recommendedName>
        <fullName evidence="9">Transmembrane protein 45B</fullName>
    </recommendedName>
</protein>
<feature type="transmembrane region" description="Helical" evidence="6">
    <location>
        <begin position="12"/>
        <end position="30"/>
    </location>
</feature>
<evidence type="ECO:0000256" key="3">
    <source>
        <dbReference type="ARBA" id="ARBA00022692"/>
    </source>
</evidence>
<dbReference type="InterPro" id="IPR006904">
    <property type="entry name" value="DUF716"/>
</dbReference>
<keyword evidence="5 6" id="KW-0472">Membrane</keyword>
<feature type="transmembrane region" description="Helical" evidence="6">
    <location>
        <begin position="143"/>
        <end position="163"/>
    </location>
</feature>
<evidence type="ECO:0000313" key="8">
    <source>
        <dbReference type="Proteomes" id="UP001208570"/>
    </source>
</evidence>
<evidence type="ECO:0008006" key="9">
    <source>
        <dbReference type="Google" id="ProtNLM"/>
    </source>
</evidence>